<dbReference type="OrthoDB" id="10302183at2759"/>
<sequence>MPTPSPSMGTAPMRVSTNHLAQVQDVANKYQSARHECMKEEGTAEDSVARYEDTEDIGSDLGCFAGCVGYKMGAIHEGGGFNEKNWADHVSQIDDAEERRRLWYEGSIMSHSVNGMNRCDTGNKLARLSKEFSKPPKEQHLPSVQ</sequence>
<dbReference type="EMBL" id="JAPQKH010000003">
    <property type="protein sequence ID" value="KAJ5109224.1"/>
    <property type="molecule type" value="Genomic_DNA"/>
</dbReference>
<reference evidence="2" key="1">
    <citation type="submission" date="2022-11" db="EMBL/GenBank/DDBJ databases">
        <authorList>
            <person name="Petersen C."/>
        </authorList>
    </citation>
    <scope>NUCLEOTIDE SEQUENCE</scope>
    <source>
        <strain evidence="2">IBT 30069</strain>
    </source>
</reference>
<organism evidence="2 3">
    <name type="scientific">Penicillium angulare</name>
    <dbReference type="NCBI Taxonomy" id="116970"/>
    <lineage>
        <taxon>Eukaryota</taxon>
        <taxon>Fungi</taxon>
        <taxon>Dikarya</taxon>
        <taxon>Ascomycota</taxon>
        <taxon>Pezizomycotina</taxon>
        <taxon>Eurotiomycetes</taxon>
        <taxon>Eurotiomycetidae</taxon>
        <taxon>Eurotiales</taxon>
        <taxon>Aspergillaceae</taxon>
        <taxon>Penicillium</taxon>
    </lineage>
</organism>
<dbReference type="SUPFAM" id="SSF47565">
    <property type="entry name" value="Insect pheromone/odorant-binding proteins"/>
    <property type="match status" value="1"/>
</dbReference>
<dbReference type="Pfam" id="PF01395">
    <property type="entry name" value="PBP_GOBP"/>
    <property type="match status" value="1"/>
</dbReference>
<comment type="caution">
    <text evidence="2">The sequence shown here is derived from an EMBL/GenBank/DDBJ whole genome shotgun (WGS) entry which is preliminary data.</text>
</comment>
<protein>
    <submittedName>
        <fullName evidence="2">Uncharacterized protein</fullName>
    </submittedName>
</protein>
<dbReference type="GO" id="GO:0005549">
    <property type="term" value="F:odorant binding"/>
    <property type="evidence" value="ECO:0007669"/>
    <property type="project" value="InterPro"/>
</dbReference>
<evidence type="ECO:0000313" key="2">
    <source>
        <dbReference type="EMBL" id="KAJ5109224.1"/>
    </source>
</evidence>
<reference evidence="2" key="2">
    <citation type="journal article" date="2023" name="IMA Fungus">
        <title>Comparative genomic study of the Penicillium genus elucidates a diverse pangenome and 15 lateral gene transfer events.</title>
        <authorList>
            <person name="Petersen C."/>
            <person name="Sorensen T."/>
            <person name="Nielsen M.R."/>
            <person name="Sondergaard T.E."/>
            <person name="Sorensen J.L."/>
            <person name="Fitzpatrick D.A."/>
            <person name="Frisvad J.C."/>
            <person name="Nielsen K.L."/>
        </authorList>
    </citation>
    <scope>NUCLEOTIDE SEQUENCE</scope>
    <source>
        <strain evidence="2">IBT 30069</strain>
    </source>
</reference>
<dbReference type="InterPro" id="IPR036728">
    <property type="entry name" value="PBP_GOBP_sf"/>
</dbReference>
<gene>
    <name evidence="2" type="ORF">N7456_005899</name>
</gene>
<dbReference type="AlphaFoldDB" id="A0A9W9FZ91"/>
<evidence type="ECO:0000256" key="1">
    <source>
        <dbReference type="SAM" id="MobiDB-lite"/>
    </source>
</evidence>
<dbReference type="InterPro" id="IPR006170">
    <property type="entry name" value="PBP/GOBP"/>
</dbReference>
<feature type="region of interest" description="Disordered" evidence="1">
    <location>
        <begin position="126"/>
        <end position="145"/>
    </location>
</feature>
<dbReference type="Proteomes" id="UP001149165">
    <property type="component" value="Unassembled WGS sequence"/>
</dbReference>
<evidence type="ECO:0000313" key="3">
    <source>
        <dbReference type="Proteomes" id="UP001149165"/>
    </source>
</evidence>
<dbReference type="CDD" id="cd23992">
    <property type="entry name" value="PBP_GOBP"/>
    <property type="match status" value="1"/>
</dbReference>
<name>A0A9W9FZ91_9EURO</name>
<proteinExistence type="predicted"/>
<feature type="compositionally biased region" description="Basic and acidic residues" evidence="1">
    <location>
        <begin position="128"/>
        <end position="145"/>
    </location>
</feature>
<accession>A0A9W9FZ91</accession>
<keyword evidence="3" id="KW-1185">Reference proteome</keyword>
<dbReference type="Gene3D" id="1.10.238.20">
    <property type="entry name" value="Pheromone/general odorant binding protein domain"/>
    <property type="match status" value="1"/>
</dbReference>